<name>A0A5J5IVW5_9MICO</name>
<reference evidence="2" key="1">
    <citation type="submission" date="2019-09" db="EMBL/GenBank/DDBJ databases">
        <title>Mumia zhuanghuii sp. nov. isolated from the intestinal contents of plateau pika (Ochotona curzoniae) in the Qinghai-Tibet plateau of China.</title>
        <authorList>
            <person name="Tian Z."/>
        </authorList>
    </citation>
    <scope>NUCLEOTIDE SEQUENCE [LARGE SCALE GENOMIC DNA]</scope>
    <source>
        <strain evidence="2">DSM 25564</strain>
    </source>
</reference>
<dbReference type="OrthoDB" id="5082764at2"/>
<accession>A0A5J5IVW5</accession>
<protein>
    <submittedName>
        <fullName evidence="1">Uncharacterized protein</fullName>
    </submittedName>
</protein>
<keyword evidence="2" id="KW-1185">Reference proteome</keyword>
<dbReference type="Proteomes" id="UP000327039">
    <property type="component" value="Unassembled WGS sequence"/>
</dbReference>
<organism evidence="1 2">
    <name type="scientific">Microbacterium radiodurans</name>
    <dbReference type="NCBI Taxonomy" id="661398"/>
    <lineage>
        <taxon>Bacteria</taxon>
        <taxon>Bacillati</taxon>
        <taxon>Actinomycetota</taxon>
        <taxon>Actinomycetes</taxon>
        <taxon>Micrococcales</taxon>
        <taxon>Microbacteriaceae</taxon>
        <taxon>Microbacterium</taxon>
    </lineage>
</organism>
<proteinExistence type="predicted"/>
<sequence length="59" mass="6644">MHETDDRERLDGLVAQLRADLAGENRATVEHGVRQRLSQVGLNLDDAEFERIVDELVGD</sequence>
<comment type="caution">
    <text evidence="1">The sequence shown here is derived from an EMBL/GenBank/DDBJ whole genome shotgun (WGS) entry which is preliminary data.</text>
</comment>
<evidence type="ECO:0000313" key="2">
    <source>
        <dbReference type="Proteomes" id="UP000327039"/>
    </source>
</evidence>
<evidence type="ECO:0000313" key="1">
    <source>
        <dbReference type="EMBL" id="KAA9090057.1"/>
    </source>
</evidence>
<gene>
    <name evidence="1" type="ORF">F6B42_04920</name>
</gene>
<dbReference type="AlphaFoldDB" id="A0A5J5IVW5"/>
<dbReference type="EMBL" id="VYRZ01000001">
    <property type="protein sequence ID" value="KAA9090057.1"/>
    <property type="molecule type" value="Genomic_DNA"/>
</dbReference>